<protein>
    <submittedName>
        <fullName evidence="2">Uncharacterized protein</fullName>
    </submittedName>
</protein>
<keyword evidence="1" id="KW-0472">Membrane</keyword>
<name>E3LV96_CAERE</name>
<accession>E3LV96</accession>
<dbReference type="AlphaFoldDB" id="E3LV96"/>
<reference evidence="2" key="1">
    <citation type="submission" date="2007-07" db="EMBL/GenBank/DDBJ databases">
        <title>PCAP assembly of the Caenorhabditis remanei genome.</title>
        <authorList>
            <consortium name="The Caenorhabditis remanei Sequencing Consortium"/>
            <person name="Wilson R.K."/>
        </authorList>
    </citation>
    <scope>NUCLEOTIDE SEQUENCE [LARGE SCALE GENOMIC DNA]</scope>
    <source>
        <strain evidence="2">PB4641</strain>
    </source>
</reference>
<proteinExistence type="predicted"/>
<dbReference type="HOGENOM" id="CLU_1564358_0_0_1"/>
<dbReference type="EMBL" id="DS268416">
    <property type="protein sequence ID" value="EFP12486.1"/>
    <property type="molecule type" value="Genomic_DNA"/>
</dbReference>
<feature type="transmembrane region" description="Helical" evidence="1">
    <location>
        <begin position="52"/>
        <end position="73"/>
    </location>
</feature>
<dbReference type="InParanoid" id="E3LV96"/>
<sequence length="171" mass="18564">MSKLVPIDLGVCAPCRELKGVCVTNNSSNFCVYARPLEDFSATICNTDTSTIIVTAATTAFLVIVVFLAVVYYKEIKKIFSDMMDWCKKKKPEVVAKGCPAVCIEVDVESQEGAYPKVYPTLDLNNGPSAPEEPAETAQVIGDVDEKADGIPMIATDAEDDNMEALSTWLK</sequence>
<keyword evidence="1" id="KW-1133">Transmembrane helix</keyword>
<evidence type="ECO:0000313" key="3">
    <source>
        <dbReference type="Proteomes" id="UP000008281"/>
    </source>
</evidence>
<dbReference type="Proteomes" id="UP000008281">
    <property type="component" value="Unassembled WGS sequence"/>
</dbReference>
<evidence type="ECO:0000256" key="1">
    <source>
        <dbReference type="SAM" id="Phobius"/>
    </source>
</evidence>
<keyword evidence="3" id="KW-1185">Reference proteome</keyword>
<keyword evidence="1" id="KW-0812">Transmembrane</keyword>
<gene>
    <name evidence="2" type="ORF">CRE_29479</name>
</gene>
<evidence type="ECO:0000313" key="2">
    <source>
        <dbReference type="EMBL" id="EFP12486.1"/>
    </source>
</evidence>
<organism evidence="3">
    <name type="scientific">Caenorhabditis remanei</name>
    <name type="common">Caenorhabditis vulgaris</name>
    <dbReference type="NCBI Taxonomy" id="31234"/>
    <lineage>
        <taxon>Eukaryota</taxon>
        <taxon>Metazoa</taxon>
        <taxon>Ecdysozoa</taxon>
        <taxon>Nematoda</taxon>
        <taxon>Chromadorea</taxon>
        <taxon>Rhabditida</taxon>
        <taxon>Rhabditina</taxon>
        <taxon>Rhabditomorpha</taxon>
        <taxon>Rhabditoidea</taxon>
        <taxon>Rhabditidae</taxon>
        <taxon>Peloderinae</taxon>
        <taxon>Caenorhabditis</taxon>
    </lineage>
</organism>